<gene>
    <name evidence="2" type="ORF">CS062_05290</name>
</gene>
<evidence type="ECO:0000313" key="3">
    <source>
        <dbReference type="Proteomes" id="UP000231501"/>
    </source>
</evidence>
<evidence type="ECO:0000313" key="2">
    <source>
        <dbReference type="EMBL" id="PIM54322.1"/>
    </source>
</evidence>
<sequence>METRPGAFSDSIPVPLPDSPALRIERAAPDDLPRIENLMQFYNYDLSEWTPVAFAPEGRYQLRPKAPYWAQPDVHPFLIWVGDELAGFAVVDRDCEDSRSDHNMGYFFLARGYRGHGLAARAAGEVLARFPGRWEVYHLMANTPAAQFWPGVIRGRAAGEIDREVRTLHGDECCLYRFTVALPAGA</sequence>
<dbReference type="RefSeq" id="WP_099860407.1">
    <property type="nucleotide sequence ID" value="NZ_PEOG01000011.1"/>
</dbReference>
<accession>A0A2G9CDA7</accession>
<dbReference type="InterPro" id="IPR016181">
    <property type="entry name" value="Acyl_CoA_acyltransferase"/>
</dbReference>
<feature type="domain" description="N-acetyltransferase" evidence="1">
    <location>
        <begin position="22"/>
        <end position="181"/>
    </location>
</feature>
<dbReference type="EMBL" id="PEOG01000011">
    <property type="protein sequence ID" value="PIM54322.1"/>
    <property type="molecule type" value="Genomic_DNA"/>
</dbReference>
<keyword evidence="3" id="KW-1185">Reference proteome</keyword>
<dbReference type="Proteomes" id="UP000231501">
    <property type="component" value="Unassembled WGS sequence"/>
</dbReference>
<dbReference type="AlphaFoldDB" id="A0A2G9CDA7"/>
<dbReference type="Gene3D" id="3.40.630.30">
    <property type="match status" value="1"/>
</dbReference>
<dbReference type="PROSITE" id="PS51186">
    <property type="entry name" value="GNAT"/>
    <property type="match status" value="1"/>
</dbReference>
<proteinExistence type="predicted"/>
<keyword evidence="2" id="KW-0808">Transferase</keyword>
<dbReference type="GO" id="GO:0016747">
    <property type="term" value="F:acyltransferase activity, transferring groups other than amino-acyl groups"/>
    <property type="evidence" value="ECO:0007669"/>
    <property type="project" value="InterPro"/>
</dbReference>
<organism evidence="2 3">
    <name type="scientific">Roseateles chitinivorans</name>
    <dbReference type="NCBI Taxonomy" id="2917965"/>
    <lineage>
        <taxon>Bacteria</taxon>
        <taxon>Pseudomonadati</taxon>
        <taxon>Pseudomonadota</taxon>
        <taxon>Betaproteobacteria</taxon>
        <taxon>Burkholderiales</taxon>
        <taxon>Sphaerotilaceae</taxon>
        <taxon>Roseateles</taxon>
    </lineage>
</organism>
<comment type="caution">
    <text evidence="2">The sequence shown here is derived from an EMBL/GenBank/DDBJ whole genome shotgun (WGS) entry which is preliminary data.</text>
</comment>
<dbReference type="SUPFAM" id="SSF55729">
    <property type="entry name" value="Acyl-CoA N-acyltransferases (Nat)"/>
    <property type="match status" value="1"/>
</dbReference>
<dbReference type="OrthoDB" id="9803233at2"/>
<dbReference type="InterPro" id="IPR000182">
    <property type="entry name" value="GNAT_dom"/>
</dbReference>
<reference evidence="2 3" key="1">
    <citation type="submission" date="2017-11" db="EMBL/GenBank/DDBJ databases">
        <title>Draft genome sequence of Mitsuaria sp. HWN-4.</title>
        <authorList>
            <person name="Gundlapally S.R."/>
        </authorList>
    </citation>
    <scope>NUCLEOTIDE SEQUENCE [LARGE SCALE GENOMIC DNA]</scope>
    <source>
        <strain evidence="2 3">HWN-4</strain>
    </source>
</reference>
<evidence type="ECO:0000259" key="1">
    <source>
        <dbReference type="PROSITE" id="PS51186"/>
    </source>
</evidence>
<dbReference type="Pfam" id="PF00583">
    <property type="entry name" value="Acetyltransf_1"/>
    <property type="match status" value="1"/>
</dbReference>
<name>A0A2G9CDA7_9BURK</name>
<protein>
    <submittedName>
        <fullName evidence="2">GNAT family N-acetyltransferase</fullName>
    </submittedName>
</protein>